<dbReference type="NCBIfam" id="TIGR01300">
    <property type="entry name" value="CPA3_mnhG_phaG"/>
    <property type="match status" value="1"/>
</dbReference>
<comment type="caution">
    <text evidence="8">The sequence shown here is derived from an EMBL/GenBank/DDBJ whole genome shotgun (WGS) entry which is preliminary data.</text>
</comment>
<comment type="similarity">
    <text evidence="2">Belongs to the CPA3 antiporters (TC 2.A.63) subunit G family.</text>
</comment>
<dbReference type="InterPro" id="IPR005133">
    <property type="entry name" value="PhaG_MnhG_YufB"/>
</dbReference>
<reference evidence="8" key="1">
    <citation type="journal article" date="2021" name="PeerJ">
        <title>Extensive microbial diversity within the chicken gut microbiome revealed by metagenomics and culture.</title>
        <authorList>
            <person name="Gilroy R."/>
            <person name="Ravi A."/>
            <person name="Getino M."/>
            <person name="Pursley I."/>
            <person name="Horton D.L."/>
            <person name="Alikhan N.F."/>
            <person name="Baker D."/>
            <person name="Gharbi K."/>
            <person name="Hall N."/>
            <person name="Watson M."/>
            <person name="Adriaenssens E.M."/>
            <person name="Foster-Nyarko E."/>
            <person name="Jarju S."/>
            <person name="Secka A."/>
            <person name="Antonio M."/>
            <person name="Oren A."/>
            <person name="Chaudhuri R.R."/>
            <person name="La Ragione R."/>
            <person name="Hildebrand F."/>
            <person name="Pallen M.J."/>
        </authorList>
    </citation>
    <scope>NUCLEOTIDE SEQUENCE</scope>
    <source>
        <strain evidence="8">ChiHjej13B12-752</strain>
    </source>
</reference>
<evidence type="ECO:0000256" key="6">
    <source>
        <dbReference type="SAM" id="MobiDB-lite"/>
    </source>
</evidence>
<evidence type="ECO:0000256" key="7">
    <source>
        <dbReference type="SAM" id="Phobius"/>
    </source>
</evidence>
<proteinExistence type="inferred from homology"/>
<feature type="transmembrane region" description="Helical" evidence="7">
    <location>
        <begin position="44"/>
        <end position="63"/>
    </location>
</feature>
<dbReference type="GO" id="GO:0015385">
    <property type="term" value="F:sodium:proton antiporter activity"/>
    <property type="evidence" value="ECO:0007669"/>
    <property type="project" value="TreeGrafter"/>
</dbReference>
<dbReference type="Proteomes" id="UP000823989">
    <property type="component" value="Unassembled WGS sequence"/>
</dbReference>
<evidence type="ECO:0000256" key="4">
    <source>
        <dbReference type="ARBA" id="ARBA00022692"/>
    </source>
</evidence>
<dbReference type="EMBL" id="DXHR01000018">
    <property type="protein sequence ID" value="HIW12574.1"/>
    <property type="molecule type" value="Genomic_DNA"/>
</dbReference>
<gene>
    <name evidence="8" type="primary">mnhG</name>
    <name evidence="8" type="ORF">H9891_05365</name>
</gene>
<dbReference type="GO" id="GO:0005886">
    <property type="term" value="C:plasma membrane"/>
    <property type="evidence" value="ECO:0007669"/>
    <property type="project" value="UniProtKB-SubCell"/>
</dbReference>
<accession>A0A9D1U0S4</accession>
<keyword evidence="4 7" id="KW-0812">Transmembrane</keyword>
<dbReference type="NCBIfam" id="NF009314">
    <property type="entry name" value="PRK12674.1-2"/>
    <property type="match status" value="1"/>
</dbReference>
<dbReference type="Pfam" id="PF03334">
    <property type="entry name" value="PhaG_MnhG_YufB"/>
    <property type="match status" value="1"/>
</dbReference>
<feature type="transmembrane region" description="Helical" evidence="7">
    <location>
        <begin position="6"/>
        <end position="32"/>
    </location>
</feature>
<dbReference type="PANTHER" id="PTHR34703">
    <property type="entry name" value="ANTIPORTER SUBUNIT MNHG2-RELATED"/>
    <property type="match status" value="1"/>
</dbReference>
<name>A0A9D1U0S4_9STAP</name>
<keyword evidence="3" id="KW-0050">Antiport</keyword>
<evidence type="ECO:0000256" key="3">
    <source>
        <dbReference type="ARBA" id="ARBA00022449"/>
    </source>
</evidence>
<feature type="region of interest" description="Disordered" evidence="6">
    <location>
        <begin position="112"/>
        <end position="142"/>
    </location>
</feature>
<comment type="subcellular location">
    <subcellularLocation>
        <location evidence="1">Membrane</location>
        <topology evidence="1">Multi-pass membrane protein</topology>
    </subcellularLocation>
</comment>
<reference evidence="8" key="2">
    <citation type="submission" date="2021-04" db="EMBL/GenBank/DDBJ databases">
        <authorList>
            <person name="Gilroy R."/>
        </authorList>
    </citation>
    <scope>NUCLEOTIDE SEQUENCE</scope>
    <source>
        <strain evidence="8">ChiHjej13B12-752</strain>
    </source>
</reference>
<evidence type="ECO:0000313" key="9">
    <source>
        <dbReference type="Proteomes" id="UP000823989"/>
    </source>
</evidence>
<keyword evidence="3" id="KW-0813">Transport</keyword>
<dbReference type="PANTHER" id="PTHR34703:SF1">
    <property type="entry name" value="ANTIPORTER SUBUNIT MNHG2-RELATED"/>
    <property type="match status" value="1"/>
</dbReference>
<feature type="transmembrane region" description="Helical" evidence="7">
    <location>
        <begin position="69"/>
        <end position="89"/>
    </location>
</feature>
<dbReference type="AlphaFoldDB" id="A0A9D1U0S4"/>
<keyword evidence="7" id="KW-0472">Membrane</keyword>
<evidence type="ECO:0000256" key="5">
    <source>
        <dbReference type="ARBA" id="ARBA00022989"/>
    </source>
</evidence>
<sequence>MIETVMSSIIAFFILGGAFFGFVAAIGIIRLPDMYTRLHAASKSSTLGVMMMMTGTFLYFWYVEGYVDTELILAVVFIFITAPVAAHLLGRSAFHADVEPYQLTILNELKRDETGAPDGDRGERVIIEGKRRPDLETREPEK</sequence>
<organism evidence="8 9">
    <name type="scientific">Candidatus Salinicoccus stercoripullorum</name>
    <dbReference type="NCBI Taxonomy" id="2838756"/>
    <lineage>
        <taxon>Bacteria</taxon>
        <taxon>Bacillati</taxon>
        <taxon>Bacillota</taxon>
        <taxon>Bacilli</taxon>
        <taxon>Bacillales</taxon>
        <taxon>Staphylococcaceae</taxon>
        <taxon>Salinicoccus</taxon>
    </lineage>
</organism>
<evidence type="ECO:0000256" key="1">
    <source>
        <dbReference type="ARBA" id="ARBA00004141"/>
    </source>
</evidence>
<evidence type="ECO:0000313" key="8">
    <source>
        <dbReference type="EMBL" id="HIW12574.1"/>
    </source>
</evidence>
<protein>
    <submittedName>
        <fullName evidence="8">Monovalent cation/H(+) antiporter subunit G</fullName>
    </submittedName>
</protein>
<keyword evidence="5 7" id="KW-1133">Transmembrane helix</keyword>
<evidence type="ECO:0000256" key="2">
    <source>
        <dbReference type="ARBA" id="ARBA00008404"/>
    </source>
</evidence>